<dbReference type="SMART" id="SM00935">
    <property type="entry name" value="OmpH"/>
    <property type="match status" value="1"/>
</dbReference>
<dbReference type="PANTHER" id="PTHR35089">
    <property type="entry name" value="CHAPERONE PROTEIN SKP"/>
    <property type="match status" value="1"/>
</dbReference>
<comment type="similarity">
    <text evidence="1">Belongs to the Skp family.</text>
</comment>
<keyword evidence="2" id="KW-0732">Signal</keyword>
<organism evidence="4 5">
    <name type="scientific">Dyella solisilvae</name>
    <dbReference type="NCBI Taxonomy" id="1920168"/>
    <lineage>
        <taxon>Bacteria</taxon>
        <taxon>Pseudomonadati</taxon>
        <taxon>Pseudomonadota</taxon>
        <taxon>Gammaproteobacteria</taxon>
        <taxon>Lysobacterales</taxon>
        <taxon>Rhodanobacteraceae</taxon>
        <taxon>Dyella</taxon>
    </lineage>
</organism>
<dbReference type="EMBL" id="QQSY01000004">
    <property type="protein sequence ID" value="RDI97834.1"/>
    <property type="molecule type" value="Genomic_DNA"/>
</dbReference>
<evidence type="ECO:0000256" key="2">
    <source>
        <dbReference type="ARBA" id="ARBA00022729"/>
    </source>
</evidence>
<dbReference type="OrthoDB" id="7573043at2"/>
<proteinExistence type="inferred from homology"/>
<protein>
    <submittedName>
        <fullName evidence="4">OmpH family outer membrane protein</fullName>
    </submittedName>
</protein>
<dbReference type="Pfam" id="PF03938">
    <property type="entry name" value="OmpH"/>
    <property type="match status" value="1"/>
</dbReference>
<dbReference type="GO" id="GO:0050821">
    <property type="term" value="P:protein stabilization"/>
    <property type="evidence" value="ECO:0007669"/>
    <property type="project" value="TreeGrafter"/>
</dbReference>
<dbReference type="SUPFAM" id="SSF111384">
    <property type="entry name" value="OmpH-like"/>
    <property type="match status" value="1"/>
</dbReference>
<name>A0A370K5B9_9GAMM</name>
<keyword evidence="5" id="KW-1185">Reference proteome</keyword>
<dbReference type="RefSeq" id="WP_114826151.1">
    <property type="nucleotide sequence ID" value="NZ_QQSY01000004.1"/>
</dbReference>
<evidence type="ECO:0000256" key="1">
    <source>
        <dbReference type="ARBA" id="ARBA00009091"/>
    </source>
</evidence>
<accession>A0A370K5B9</accession>
<reference evidence="4 5" key="1">
    <citation type="submission" date="2018-07" db="EMBL/GenBank/DDBJ databases">
        <title>Dyella solisilvae sp. nov., isolated from the pine and broad-leaved mixed forest soil.</title>
        <authorList>
            <person name="Gao Z."/>
            <person name="Qiu L."/>
        </authorList>
    </citation>
    <scope>NUCLEOTIDE SEQUENCE [LARGE SCALE GENOMIC DNA]</scope>
    <source>
        <strain evidence="4 5">DHG54</strain>
    </source>
</reference>
<evidence type="ECO:0000313" key="4">
    <source>
        <dbReference type="EMBL" id="RDI97834.1"/>
    </source>
</evidence>
<feature type="compositionally biased region" description="Polar residues" evidence="3">
    <location>
        <begin position="83"/>
        <end position="96"/>
    </location>
</feature>
<dbReference type="Proteomes" id="UP000254711">
    <property type="component" value="Unassembled WGS sequence"/>
</dbReference>
<dbReference type="PANTHER" id="PTHR35089:SF1">
    <property type="entry name" value="CHAPERONE PROTEIN SKP"/>
    <property type="match status" value="1"/>
</dbReference>
<evidence type="ECO:0000256" key="3">
    <source>
        <dbReference type="SAM" id="MobiDB-lite"/>
    </source>
</evidence>
<feature type="region of interest" description="Disordered" evidence="3">
    <location>
        <begin position="77"/>
        <end position="100"/>
    </location>
</feature>
<dbReference type="GO" id="GO:0005829">
    <property type="term" value="C:cytosol"/>
    <property type="evidence" value="ECO:0007669"/>
    <property type="project" value="TreeGrafter"/>
</dbReference>
<comment type="caution">
    <text evidence="4">The sequence shown here is derived from an EMBL/GenBank/DDBJ whole genome shotgun (WGS) entry which is preliminary data.</text>
</comment>
<gene>
    <name evidence="4" type="ORF">DVT68_15980</name>
</gene>
<evidence type="ECO:0000313" key="5">
    <source>
        <dbReference type="Proteomes" id="UP000254711"/>
    </source>
</evidence>
<sequence length="202" mass="21604">MTTHRPWFTAALVVAAGLSVAPMSSTRADEALGGNALPGLCMLSREAVFVQSKVGQAASQHLNQLAAQARTQLESQGKPLQAEVQSFQQKAPSLTDAQRKEQGEALQAKVQAFQQQQAQLGDRVQLTAAKARQTIAQSAEPIVADVYKSHKCGLLLNRDAVLGGNMTHDLTAEVVEGLDRKITTINFSLEPLPQSQPHSSGK</sequence>
<dbReference type="GO" id="GO:0051082">
    <property type="term" value="F:unfolded protein binding"/>
    <property type="evidence" value="ECO:0007669"/>
    <property type="project" value="InterPro"/>
</dbReference>
<dbReference type="Gene3D" id="3.30.910.20">
    <property type="entry name" value="Skp domain"/>
    <property type="match status" value="1"/>
</dbReference>
<dbReference type="InterPro" id="IPR005632">
    <property type="entry name" value="Chaperone_Skp"/>
</dbReference>
<dbReference type="AlphaFoldDB" id="A0A370K5B9"/>
<dbReference type="InterPro" id="IPR024930">
    <property type="entry name" value="Skp_dom_sf"/>
</dbReference>